<evidence type="ECO:0000313" key="5">
    <source>
        <dbReference type="Proteomes" id="UP000235116"/>
    </source>
</evidence>
<keyword evidence="3" id="KW-1133">Transmembrane helix</keyword>
<evidence type="ECO:0000256" key="2">
    <source>
        <dbReference type="SAM" id="MobiDB-lite"/>
    </source>
</evidence>
<dbReference type="RefSeq" id="WP_101892303.1">
    <property type="nucleotide sequence ID" value="NZ_CP022684.1"/>
</dbReference>
<evidence type="ECO:0000313" key="4">
    <source>
        <dbReference type="EMBL" id="AUM10957.1"/>
    </source>
</evidence>
<dbReference type="PANTHER" id="PTHR32309:SF13">
    <property type="entry name" value="FERRIC ENTEROBACTIN TRANSPORT PROTEIN FEPE"/>
    <property type="match status" value="1"/>
</dbReference>
<dbReference type="NCBIfam" id="TIGR03007">
    <property type="entry name" value="pepcterm_ChnLen"/>
    <property type="match status" value="1"/>
</dbReference>
<name>A0A2K9LFF4_9GAMM</name>
<keyword evidence="5" id="KW-1185">Reference proteome</keyword>
<feature type="coiled-coil region" evidence="1">
    <location>
        <begin position="322"/>
        <end position="363"/>
    </location>
</feature>
<reference evidence="5" key="1">
    <citation type="submission" date="2017-08" db="EMBL/GenBank/DDBJ databases">
        <title>Direct submision.</title>
        <authorList>
            <person name="Kim S.-J."/>
            <person name="Rhee S.-K."/>
        </authorList>
    </citation>
    <scope>NUCLEOTIDE SEQUENCE [LARGE SCALE GENOMIC DNA]</scope>
    <source>
        <strain evidence="5">GI5</strain>
    </source>
</reference>
<dbReference type="GO" id="GO:0004713">
    <property type="term" value="F:protein tyrosine kinase activity"/>
    <property type="evidence" value="ECO:0007669"/>
    <property type="project" value="TreeGrafter"/>
</dbReference>
<sequence length="512" mass="57678">MSNTSIDASYIIKFIKVVIREAIDKKTLVTCAFALISLLVLLVGTQFPKRFSAETKIYADSQNIIRPLLQGQASTTSVSDHVRTVREVVTSPRLLKQVIEKLGLVADPNNPIEMENAIRSIGARLTVNGLGPGLIRIGYSGSDASEVYSTVSTVTDLFIKDSSDSKRRESREAYLFIDKQAKNYKDQLLEAEKNLKQFNSSNYDGTEAAARARIFEIESEIEAIELQIEESMTRINSLEHELVSESQFVENRHRADEFRGRLVEAQSRLDVLKLTYTDDYPDVVALKQQIDDLRKAIQDSETPPLSSAGPGSSGEPNMNPLYEELRRLIATEKVDLNASKRRLERTRAQRDEERNRLERIAARQAELAELTRDYDVTRSIYEDMLGRKERARLSMTLDIEGQGVTFRVQEPASFPIRPDGLRFLHFVLAGPLLGVLFPLGLMVVYVYLDPRIRFAEPLEHIAQVPLLGVVPHVSTPFAKRIIRSDVILLGVFIIIVMVVYLSIAFAHRAGVF</sequence>
<organism evidence="4 5">
    <name type="scientific">Ketobacter alkanivorans</name>
    <dbReference type="NCBI Taxonomy" id="1917421"/>
    <lineage>
        <taxon>Bacteria</taxon>
        <taxon>Pseudomonadati</taxon>
        <taxon>Pseudomonadota</taxon>
        <taxon>Gammaproteobacteria</taxon>
        <taxon>Pseudomonadales</taxon>
        <taxon>Ketobacteraceae</taxon>
        <taxon>Ketobacter</taxon>
    </lineage>
</organism>
<evidence type="ECO:0000256" key="1">
    <source>
        <dbReference type="SAM" id="Coils"/>
    </source>
</evidence>
<accession>A0A2K9LFF4</accession>
<feature type="region of interest" description="Disordered" evidence="2">
    <location>
        <begin position="300"/>
        <end position="319"/>
    </location>
</feature>
<feature type="transmembrane region" description="Helical" evidence="3">
    <location>
        <begin position="28"/>
        <end position="47"/>
    </location>
</feature>
<dbReference type="KEGG" id="kak:Kalk_00215"/>
<protein>
    <recommendedName>
        <fullName evidence="6">Chain length-determining protein</fullName>
    </recommendedName>
</protein>
<dbReference type="EMBL" id="CP022684">
    <property type="protein sequence ID" value="AUM10957.1"/>
    <property type="molecule type" value="Genomic_DNA"/>
</dbReference>
<proteinExistence type="predicted"/>
<gene>
    <name evidence="4" type="ORF">Kalk_00215</name>
</gene>
<evidence type="ECO:0000256" key="3">
    <source>
        <dbReference type="SAM" id="Phobius"/>
    </source>
</evidence>
<keyword evidence="1" id="KW-0175">Coiled coil</keyword>
<feature type="transmembrane region" description="Helical" evidence="3">
    <location>
        <begin position="486"/>
        <end position="506"/>
    </location>
</feature>
<feature type="coiled-coil region" evidence="1">
    <location>
        <begin position="181"/>
        <end position="241"/>
    </location>
</feature>
<dbReference type="InterPro" id="IPR014345">
    <property type="entry name" value="XrtA_polysacc_chain"/>
</dbReference>
<dbReference type="OrthoDB" id="9795292at2"/>
<dbReference type="GO" id="GO:0005886">
    <property type="term" value="C:plasma membrane"/>
    <property type="evidence" value="ECO:0007669"/>
    <property type="project" value="TreeGrafter"/>
</dbReference>
<evidence type="ECO:0008006" key="6">
    <source>
        <dbReference type="Google" id="ProtNLM"/>
    </source>
</evidence>
<dbReference type="AlphaFoldDB" id="A0A2K9LFF4"/>
<dbReference type="PANTHER" id="PTHR32309">
    <property type="entry name" value="TYROSINE-PROTEIN KINASE"/>
    <property type="match status" value="1"/>
</dbReference>
<feature type="compositionally biased region" description="Low complexity" evidence="2">
    <location>
        <begin position="303"/>
        <end position="316"/>
    </location>
</feature>
<keyword evidence="3" id="KW-0812">Transmembrane</keyword>
<dbReference type="Proteomes" id="UP000235116">
    <property type="component" value="Chromosome"/>
</dbReference>
<keyword evidence="3" id="KW-0472">Membrane</keyword>
<dbReference type="InterPro" id="IPR050445">
    <property type="entry name" value="Bact_polysacc_biosynth/exp"/>
</dbReference>
<feature type="transmembrane region" description="Helical" evidence="3">
    <location>
        <begin position="423"/>
        <end position="448"/>
    </location>
</feature>